<dbReference type="PANTHER" id="PTHR42832:SF3">
    <property type="entry name" value="L-GLUTAMINE--4-(METHYLSULFANYL)-2-OXOBUTANOATE AMINOTRANSFERASE"/>
    <property type="match status" value="1"/>
</dbReference>
<gene>
    <name evidence="5" type="ORF">WKI68_08100</name>
</gene>
<organism evidence="5 6">
    <name type="scientific">Streptomyces caledonius</name>
    <dbReference type="NCBI Taxonomy" id="3134107"/>
    <lineage>
        <taxon>Bacteria</taxon>
        <taxon>Bacillati</taxon>
        <taxon>Actinomycetota</taxon>
        <taxon>Actinomycetes</taxon>
        <taxon>Kitasatosporales</taxon>
        <taxon>Streptomycetaceae</taxon>
        <taxon>Streptomyces</taxon>
    </lineage>
</organism>
<evidence type="ECO:0000256" key="1">
    <source>
        <dbReference type="ARBA" id="ARBA00001933"/>
    </source>
</evidence>
<dbReference type="EMBL" id="JBBKAM010000002">
    <property type="protein sequence ID" value="MEJ8641456.1"/>
    <property type="molecule type" value="Genomic_DNA"/>
</dbReference>
<accession>A0ABU8U0Q1</accession>
<dbReference type="Proteomes" id="UP001382904">
    <property type="component" value="Unassembled WGS sequence"/>
</dbReference>
<dbReference type="InterPro" id="IPR015424">
    <property type="entry name" value="PyrdxlP-dep_Trfase"/>
</dbReference>
<dbReference type="Gene3D" id="3.40.640.10">
    <property type="entry name" value="Type I PLP-dependent aspartate aminotransferase-like (Major domain)"/>
    <property type="match status" value="1"/>
</dbReference>
<dbReference type="InterPro" id="IPR004839">
    <property type="entry name" value="Aminotransferase_I/II_large"/>
</dbReference>
<feature type="domain" description="Aminotransferase class I/classII large" evidence="4">
    <location>
        <begin position="4"/>
        <end position="70"/>
    </location>
</feature>
<dbReference type="InterPro" id="IPR050881">
    <property type="entry name" value="LL-DAP_aminotransferase"/>
</dbReference>
<dbReference type="Pfam" id="PF00155">
    <property type="entry name" value="Aminotran_1_2"/>
    <property type="match status" value="1"/>
</dbReference>
<evidence type="ECO:0000259" key="4">
    <source>
        <dbReference type="Pfam" id="PF00155"/>
    </source>
</evidence>
<name>A0ABU8U0Q1_9ACTN</name>
<proteinExistence type="predicted"/>
<evidence type="ECO:0000256" key="3">
    <source>
        <dbReference type="ARBA" id="ARBA00022679"/>
    </source>
</evidence>
<dbReference type="SUPFAM" id="SSF53383">
    <property type="entry name" value="PLP-dependent transferases"/>
    <property type="match status" value="1"/>
</dbReference>
<keyword evidence="2 5" id="KW-0032">Aminotransferase</keyword>
<sequence length="70" mass="7714">MHPLPLLEGNGFLPDYGALDPAVADEAKLMFLNYPNNPTSVTAPPEFYERTVRFAAEHEVIVASDFAYGD</sequence>
<dbReference type="GO" id="GO:0008483">
    <property type="term" value="F:transaminase activity"/>
    <property type="evidence" value="ECO:0007669"/>
    <property type="project" value="UniProtKB-KW"/>
</dbReference>
<reference evidence="5 6" key="1">
    <citation type="submission" date="2024-03" db="EMBL/GenBank/DDBJ databases">
        <title>Novel Streptomyces species of biotechnological and ecological value are a feature of Machair soil.</title>
        <authorList>
            <person name="Prole J.R."/>
            <person name="Goodfellow M."/>
            <person name="Allenby N."/>
            <person name="Ward A.C."/>
        </authorList>
    </citation>
    <scope>NUCLEOTIDE SEQUENCE [LARGE SCALE GENOMIC DNA]</scope>
    <source>
        <strain evidence="5 6">MS1.HAVA.3</strain>
    </source>
</reference>
<evidence type="ECO:0000256" key="2">
    <source>
        <dbReference type="ARBA" id="ARBA00022576"/>
    </source>
</evidence>
<comment type="cofactor">
    <cofactor evidence="1">
        <name>pyridoxal 5'-phosphate</name>
        <dbReference type="ChEBI" id="CHEBI:597326"/>
    </cofactor>
</comment>
<dbReference type="InterPro" id="IPR015421">
    <property type="entry name" value="PyrdxlP-dep_Trfase_major"/>
</dbReference>
<evidence type="ECO:0000313" key="5">
    <source>
        <dbReference type="EMBL" id="MEJ8641456.1"/>
    </source>
</evidence>
<protein>
    <submittedName>
        <fullName evidence="5">Aminotransferase class I/II-fold pyridoxal phosphate-dependent enzyme</fullName>
    </submittedName>
</protein>
<keyword evidence="6" id="KW-1185">Reference proteome</keyword>
<comment type="caution">
    <text evidence="5">The sequence shown here is derived from an EMBL/GenBank/DDBJ whole genome shotgun (WGS) entry which is preliminary data.</text>
</comment>
<evidence type="ECO:0000313" key="6">
    <source>
        <dbReference type="Proteomes" id="UP001382904"/>
    </source>
</evidence>
<dbReference type="PANTHER" id="PTHR42832">
    <property type="entry name" value="AMINO ACID AMINOTRANSFERASE"/>
    <property type="match status" value="1"/>
</dbReference>
<keyword evidence="3" id="KW-0808">Transferase</keyword>